<organism evidence="1 2">
    <name type="scientific">Caerostris extrusa</name>
    <name type="common">Bark spider</name>
    <name type="synonym">Caerostris bankana</name>
    <dbReference type="NCBI Taxonomy" id="172846"/>
    <lineage>
        <taxon>Eukaryota</taxon>
        <taxon>Metazoa</taxon>
        <taxon>Ecdysozoa</taxon>
        <taxon>Arthropoda</taxon>
        <taxon>Chelicerata</taxon>
        <taxon>Arachnida</taxon>
        <taxon>Araneae</taxon>
        <taxon>Araneomorphae</taxon>
        <taxon>Entelegynae</taxon>
        <taxon>Araneoidea</taxon>
        <taxon>Araneidae</taxon>
        <taxon>Caerostris</taxon>
    </lineage>
</organism>
<dbReference type="EMBL" id="BPLR01013272">
    <property type="protein sequence ID" value="GIY60051.1"/>
    <property type="molecule type" value="Genomic_DNA"/>
</dbReference>
<dbReference type="InterPro" id="IPR043151">
    <property type="entry name" value="BAH_sf"/>
</dbReference>
<evidence type="ECO:0000313" key="2">
    <source>
        <dbReference type="Proteomes" id="UP001054945"/>
    </source>
</evidence>
<dbReference type="AlphaFoldDB" id="A0AAV4UQC2"/>
<dbReference type="Proteomes" id="UP001054945">
    <property type="component" value="Unassembled WGS sequence"/>
</dbReference>
<reference evidence="1 2" key="1">
    <citation type="submission" date="2021-06" db="EMBL/GenBank/DDBJ databases">
        <title>Caerostris extrusa draft genome.</title>
        <authorList>
            <person name="Kono N."/>
            <person name="Arakawa K."/>
        </authorList>
    </citation>
    <scope>NUCLEOTIDE SEQUENCE [LARGE SCALE GENOMIC DNA]</scope>
</reference>
<name>A0AAV4UQC2_CAEEX</name>
<proteinExistence type="predicted"/>
<gene>
    <name evidence="1" type="ORF">CEXT_707821</name>
</gene>
<keyword evidence="2" id="KW-1185">Reference proteome</keyword>
<sequence length="73" mass="8713">MANFNECDQEIRWEGERTVFVNRSKVENHYKALYIDDLKLEIEDFVLVRNDDSVDPEDTSNCYVGQIKTLFHR</sequence>
<protein>
    <submittedName>
        <fullName evidence="1">Uncharacterized protein</fullName>
    </submittedName>
</protein>
<evidence type="ECO:0000313" key="1">
    <source>
        <dbReference type="EMBL" id="GIY60051.1"/>
    </source>
</evidence>
<accession>A0AAV4UQC2</accession>
<comment type="caution">
    <text evidence="1">The sequence shown here is derived from an EMBL/GenBank/DDBJ whole genome shotgun (WGS) entry which is preliminary data.</text>
</comment>
<feature type="non-terminal residue" evidence="1">
    <location>
        <position position="73"/>
    </location>
</feature>
<dbReference type="Gene3D" id="2.30.30.490">
    <property type="match status" value="1"/>
</dbReference>